<dbReference type="PANTHER" id="PTHR43792">
    <property type="entry name" value="GNAT FAMILY, PUTATIVE (AFU_ORTHOLOGUE AFUA_3G00765)-RELATED-RELATED"/>
    <property type="match status" value="1"/>
</dbReference>
<dbReference type="EMBL" id="PTRA01000001">
    <property type="protein sequence ID" value="PQA60772.1"/>
    <property type="molecule type" value="Genomic_DNA"/>
</dbReference>
<dbReference type="Gene3D" id="3.40.630.30">
    <property type="match status" value="1"/>
</dbReference>
<dbReference type="AlphaFoldDB" id="A0A2S7ISX0"/>
<dbReference type="RefSeq" id="WP_104713408.1">
    <property type="nucleotide sequence ID" value="NZ_PTRA01000001.1"/>
</dbReference>
<dbReference type="InterPro" id="IPR051531">
    <property type="entry name" value="N-acetyltransferase"/>
</dbReference>
<sequence length="168" mass="19110">MIETSRLRLLACDLTLWEAVLAGNNVLSQVIGANVPRRWTENMDAFPEFYQQVKKDPSLEKWGAHLIIYRPENLLIGSCGYKGQPSDQGEVEIGYEIKISHRDRGLATEAANALVDYAFTFPEVRTIVAHTVDEENPSTKVLSKVGFQKKTQVLHPEEGLLWRWELTR</sequence>
<dbReference type="InterPro" id="IPR016181">
    <property type="entry name" value="Acyl_CoA_acyltransferase"/>
</dbReference>
<keyword evidence="2" id="KW-0808">Transferase</keyword>
<accession>A0A2S7ISX0</accession>
<gene>
    <name evidence="2" type="ORF">C5O19_14500</name>
</gene>
<evidence type="ECO:0000259" key="1">
    <source>
        <dbReference type="PROSITE" id="PS51186"/>
    </source>
</evidence>
<dbReference type="SUPFAM" id="SSF55729">
    <property type="entry name" value="Acyl-CoA N-acyltransferases (Nat)"/>
    <property type="match status" value="1"/>
</dbReference>
<organism evidence="2 3">
    <name type="scientific">Siphonobacter curvatus</name>
    <dbReference type="NCBI Taxonomy" id="2094562"/>
    <lineage>
        <taxon>Bacteria</taxon>
        <taxon>Pseudomonadati</taxon>
        <taxon>Bacteroidota</taxon>
        <taxon>Cytophagia</taxon>
        <taxon>Cytophagales</taxon>
        <taxon>Cytophagaceae</taxon>
        <taxon>Siphonobacter</taxon>
    </lineage>
</organism>
<dbReference type="Pfam" id="PF13302">
    <property type="entry name" value="Acetyltransf_3"/>
    <property type="match status" value="1"/>
</dbReference>
<dbReference type="Proteomes" id="UP000239590">
    <property type="component" value="Unassembled WGS sequence"/>
</dbReference>
<comment type="caution">
    <text evidence="2">The sequence shown here is derived from an EMBL/GenBank/DDBJ whole genome shotgun (WGS) entry which is preliminary data.</text>
</comment>
<dbReference type="OrthoDB" id="9811523at2"/>
<dbReference type="InterPro" id="IPR000182">
    <property type="entry name" value="GNAT_dom"/>
</dbReference>
<proteinExistence type="predicted"/>
<evidence type="ECO:0000313" key="2">
    <source>
        <dbReference type="EMBL" id="PQA60772.1"/>
    </source>
</evidence>
<protein>
    <submittedName>
        <fullName evidence="2">GNAT family N-acetyltransferase</fullName>
    </submittedName>
</protein>
<dbReference type="PANTHER" id="PTHR43792:SF13">
    <property type="entry name" value="ACETYLTRANSFERASE"/>
    <property type="match status" value="1"/>
</dbReference>
<dbReference type="GO" id="GO:0016747">
    <property type="term" value="F:acyltransferase activity, transferring groups other than amino-acyl groups"/>
    <property type="evidence" value="ECO:0007669"/>
    <property type="project" value="InterPro"/>
</dbReference>
<reference evidence="3" key="1">
    <citation type="submission" date="2018-02" db="EMBL/GenBank/DDBJ databases">
        <title>Genome sequencing of Solimonas sp. HR-BB.</title>
        <authorList>
            <person name="Lee Y."/>
            <person name="Jeon C.O."/>
        </authorList>
    </citation>
    <scope>NUCLEOTIDE SEQUENCE [LARGE SCALE GENOMIC DNA]</scope>
    <source>
        <strain evidence="3">HR-U</strain>
    </source>
</reference>
<dbReference type="PROSITE" id="PS51186">
    <property type="entry name" value="GNAT"/>
    <property type="match status" value="1"/>
</dbReference>
<evidence type="ECO:0000313" key="3">
    <source>
        <dbReference type="Proteomes" id="UP000239590"/>
    </source>
</evidence>
<name>A0A2S7ISX0_9BACT</name>
<keyword evidence="3" id="KW-1185">Reference proteome</keyword>
<feature type="domain" description="N-acetyltransferase" evidence="1">
    <location>
        <begin position="25"/>
        <end position="167"/>
    </location>
</feature>